<keyword evidence="3" id="KW-0238">DNA-binding</keyword>
<dbReference type="PANTHER" id="PTHR32235">
    <property type="entry name" value="NON-HOMOLOGOUS END-JOINING FACTOR 1"/>
    <property type="match status" value="1"/>
</dbReference>
<name>A0A8C5DEG0_GOUWI</name>
<comment type="subcellular location">
    <subcellularLocation>
        <location evidence="1">Nucleus</location>
    </subcellularLocation>
</comment>
<evidence type="ECO:0000256" key="8">
    <source>
        <dbReference type="SAM" id="MobiDB-lite"/>
    </source>
</evidence>
<dbReference type="Pfam" id="PF09302">
    <property type="entry name" value="XLF"/>
    <property type="match status" value="1"/>
</dbReference>
<dbReference type="Ensembl" id="ENSGWIT00000006393.1">
    <property type="protein sequence ID" value="ENSGWIP00000005823.1"/>
    <property type="gene ID" value="ENSGWIG00000003360.1"/>
</dbReference>
<evidence type="ECO:0000256" key="3">
    <source>
        <dbReference type="ARBA" id="ARBA00023125"/>
    </source>
</evidence>
<organism evidence="11 12">
    <name type="scientific">Gouania willdenowi</name>
    <name type="common">Blunt-snouted clingfish</name>
    <name type="synonym">Lepadogaster willdenowi</name>
    <dbReference type="NCBI Taxonomy" id="441366"/>
    <lineage>
        <taxon>Eukaryota</taxon>
        <taxon>Metazoa</taxon>
        <taxon>Chordata</taxon>
        <taxon>Craniata</taxon>
        <taxon>Vertebrata</taxon>
        <taxon>Euteleostomi</taxon>
        <taxon>Actinopterygii</taxon>
        <taxon>Neopterygii</taxon>
        <taxon>Teleostei</taxon>
        <taxon>Neoteleostei</taxon>
        <taxon>Acanthomorphata</taxon>
        <taxon>Ovalentaria</taxon>
        <taxon>Blenniimorphae</taxon>
        <taxon>Blenniiformes</taxon>
        <taxon>Gobiesocoidei</taxon>
        <taxon>Gobiesocidae</taxon>
        <taxon>Gobiesocinae</taxon>
        <taxon>Gouania</taxon>
    </lineage>
</organism>
<dbReference type="Gene3D" id="1.10.287.450">
    <property type="entry name" value="Helix hairpin bin"/>
    <property type="match status" value="1"/>
</dbReference>
<proteinExistence type="inferred from homology"/>
<reference evidence="11" key="3">
    <citation type="submission" date="2025-09" db="UniProtKB">
        <authorList>
            <consortium name="Ensembl"/>
        </authorList>
    </citation>
    <scope>IDENTIFICATION</scope>
</reference>
<keyword evidence="5" id="KW-0539">Nucleus</keyword>
<evidence type="ECO:0000256" key="4">
    <source>
        <dbReference type="ARBA" id="ARBA00023204"/>
    </source>
</evidence>
<comment type="similarity">
    <text evidence="6">Belongs to the XRCC4-XLF family. XLF subfamily.</text>
</comment>
<dbReference type="AlphaFoldDB" id="A0A8C5DEG0"/>
<evidence type="ECO:0000256" key="5">
    <source>
        <dbReference type="ARBA" id="ARBA00023242"/>
    </source>
</evidence>
<feature type="domain" description="XLF-like coiled-coil region" evidence="10">
    <location>
        <begin position="125"/>
        <end position="173"/>
    </location>
</feature>
<feature type="compositionally biased region" description="Basic and acidic residues" evidence="8">
    <location>
        <begin position="291"/>
        <end position="300"/>
    </location>
</feature>
<dbReference type="InterPro" id="IPR052287">
    <property type="entry name" value="NHEJ_factor"/>
</dbReference>
<protein>
    <recommendedName>
        <fullName evidence="7">Non-homologous end-joining factor 1</fullName>
    </recommendedName>
</protein>
<keyword evidence="2" id="KW-0227">DNA damage</keyword>
<dbReference type="FunFam" id="2.170.210.10:FF:000001">
    <property type="entry name" value="Non-homologous end-joining factor 1"/>
    <property type="match status" value="1"/>
</dbReference>
<accession>A0A8C5DEG0</accession>
<evidence type="ECO:0000256" key="6">
    <source>
        <dbReference type="ARBA" id="ARBA00025747"/>
    </source>
</evidence>
<dbReference type="GO" id="GO:0006303">
    <property type="term" value="P:double-strand break repair via nonhomologous end joining"/>
    <property type="evidence" value="ECO:0007669"/>
    <property type="project" value="TreeGrafter"/>
</dbReference>
<dbReference type="Gene3D" id="2.170.210.10">
    <property type="entry name" value="DNA double-strand break repair and VJ recombination XRCC4, N-terminal"/>
    <property type="match status" value="1"/>
</dbReference>
<dbReference type="InterPro" id="IPR015381">
    <property type="entry name" value="XLF-like_N"/>
</dbReference>
<reference evidence="11" key="2">
    <citation type="submission" date="2025-08" db="UniProtKB">
        <authorList>
            <consortium name="Ensembl"/>
        </authorList>
    </citation>
    <scope>IDENTIFICATION</scope>
</reference>
<dbReference type="CTD" id="79840"/>
<dbReference type="InterPro" id="IPR038051">
    <property type="entry name" value="XRCC4-like_N_sf"/>
</dbReference>
<dbReference type="OrthoDB" id="2155935at2759"/>
<dbReference type="FunFam" id="1.10.287.450:FF:000003">
    <property type="entry name" value="Non-homologous end-joining factor 1"/>
    <property type="match status" value="1"/>
</dbReference>
<dbReference type="GO" id="GO:0032807">
    <property type="term" value="C:DNA ligase IV complex"/>
    <property type="evidence" value="ECO:0007669"/>
    <property type="project" value="TreeGrafter"/>
</dbReference>
<reference evidence="11" key="1">
    <citation type="submission" date="2020-06" db="EMBL/GenBank/DDBJ databases">
        <authorList>
            <consortium name="Wellcome Sanger Institute Data Sharing"/>
        </authorList>
    </citation>
    <scope>NUCLEOTIDE SEQUENCE [LARGE SCALE GENOMIC DNA]</scope>
</reference>
<feature type="compositionally biased region" description="Basic residues" evidence="8">
    <location>
        <begin position="301"/>
        <end position="312"/>
    </location>
</feature>
<keyword evidence="12" id="KW-1185">Reference proteome</keyword>
<evidence type="ECO:0000259" key="10">
    <source>
        <dbReference type="Pfam" id="PF21928"/>
    </source>
</evidence>
<dbReference type="RefSeq" id="XP_028323756.1">
    <property type="nucleotide sequence ID" value="XM_028467955.1"/>
</dbReference>
<dbReference type="GeneID" id="114476443"/>
<feature type="region of interest" description="Disordered" evidence="8">
    <location>
        <begin position="228"/>
        <end position="312"/>
    </location>
</feature>
<dbReference type="GO" id="GO:0045027">
    <property type="term" value="F:DNA end binding"/>
    <property type="evidence" value="ECO:0007669"/>
    <property type="project" value="TreeGrafter"/>
</dbReference>
<gene>
    <name evidence="11" type="primary">nhej1</name>
</gene>
<dbReference type="Pfam" id="PF21928">
    <property type="entry name" value="XLF_CC"/>
    <property type="match status" value="1"/>
</dbReference>
<dbReference type="PANTHER" id="PTHR32235:SF1">
    <property type="entry name" value="NON-HOMOLOGOUS END-JOINING FACTOR 1"/>
    <property type="match status" value="1"/>
</dbReference>
<feature type="domain" description="XLF-like N-terminal" evidence="9">
    <location>
        <begin position="9"/>
        <end position="122"/>
    </location>
</feature>
<evidence type="ECO:0000313" key="12">
    <source>
        <dbReference type="Proteomes" id="UP000694680"/>
    </source>
</evidence>
<dbReference type="Proteomes" id="UP000694680">
    <property type="component" value="Chromosome 2"/>
</dbReference>
<dbReference type="InterPro" id="IPR053829">
    <property type="entry name" value="XLF-like_CC"/>
</dbReference>
<evidence type="ECO:0000313" key="11">
    <source>
        <dbReference type="Ensembl" id="ENSGWIP00000005823.1"/>
    </source>
</evidence>
<evidence type="ECO:0000256" key="7">
    <source>
        <dbReference type="ARBA" id="ARBA00044529"/>
    </source>
</evidence>
<sequence length="312" mass="35078">MEAVLTHLPWVPVSLGGRSLLVKSCFADTTYRILLTDLHCVWEETMSAVAIQSRAQALNKRLQASVGAFFSHLCAMVQPVFSGEKPDSESRISLIQHQDDKVTVKLRSELAGLPFYWEFYCSPAPISSVCAELVRPLLTMSRLLQQHVEQLRGLLVRKDAEIQDYKENGASLSRERLRTDVFDEQTNTEDFMAKVLPVLCTEQQNALGFDGILQHLYAAIMTEGSSRKRKLSEERCDEVPANEKTNSTLAADSGPESVCRESEDKKPNDNHQCDDAHKIDDKTAPQQARPLKSECVERQSSKPKKKKVGLFR</sequence>
<keyword evidence="4" id="KW-0234">DNA repair</keyword>
<evidence type="ECO:0000256" key="2">
    <source>
        <dbReference type="ARBA" id="ARBA00022763"/>
    </source>
</evidence>
<evidence type="ECO:0000259" key="9">
    <source>
        <dbReference type="Pfam" id="PF09302"/>
    </source>
</evidence>
<dbReference type="CDD" id="cd22285">
    <property type="entry name" value="HD_XLF_N"/>
    <property type="match status" value="1"/>
</dbReference>
<evidence type="ECO:0000256" key="1">
    <source>
        <dbReference type="ARBA" id="ARBA00004123"/>
    </source>
</evidence>
<feature type="compositionally biased region" description="Basic and acidic residues" evidence="8">
    <location>
        <begin position="258"/>
        <end position="283"/>
    </location>
</feature>